<dbReference type="Pfam" id="PF07813">
    <property type="entry name" value="LTXXQ"/>
    <property type="match status" value="1"/>
</dbReference>
<organism evidence="2 3">
    <name type="scientific">Crenobacter luteus</name>
    <dbReference type="NCBI Taxonomy" id="1452487"/>
    <lineage>
        <taxon>Bacteria</taxon>
        <taxon>Pseudomonadati</taxon>
        <taxon>Pseudomonadota</taxon>
        <taxon>Betaproteobacteria</taxon>
        <taxon>Neisseriales</taxon>
        <taxon>Neisseriaceae</taxon>
        <taxon>Crenobacter</taxon>
    </lineage>
</organism>
<name>A0A161S9X4_9NEIS</name>
<dbReference type="EMBL" id="LQQU01000020">
    <property type="protein sequence ID" value="KZE32493.1"/>
    <property type="molecule type" value="Genomic_DNA"/>
</dbReference>
<dbReference type="RefSeq" id="WP_066612160.1">
    <property type="nucleotide sequence ID" value="NZ_LQQU01000020.1"/>
</dbReference>
<dbReference type="GO" id="GO:0042597">
    <property type="term" value="C:periplasmic space"/>
    <property type="evidence" value="ECO:0007669"/>
    <property type="project" value="InterPro"/>
</dbReference>
<evidence type="ECO:0000256" key="1">
    <source>
        <dbReference type="SAM" id="MobiDB-lite"/>
    </source>
</evidence>
<dbReference type="OrthoDB" id="7283650at2"/>
<feature type="region of interest" description="Disordered" evidence="1">
    <location>
        <begin position="140"/>
        <end position="164"/>
    </location>
</feature>
<accession>A0A161S9X4</accession>
<proteinExistence type="predicted"/>
<comment type="caution">
    <text evidence="2">The sequence shown here is derived from an EMBL/GenBank/DDBJ whole genome shotgun (WGS) entry which is preliminary data.</text>
</comment>
<protein>
    <recommendedName>
        <fullName evidence="4">LTXXQ motif family protein</fullName>
    </recommendedName>
</protein>
<sequence>MKVPFTVPVSRAIGALTLGAVLAAVCMPALSQPGPHPEGMKAHRMVDEADRVAFAQKRLDRLAGRLELKASQQAAWKAYSQVVLEQARRMAPPKPDDKADAAAVLRERAEHMNQRARQLGQLADATAKLSAALSAEQRQVLDASVREHGRFHHRHGGKPGGERP</sequence>
<dbReference type="InterPro" id="IPR012899">
    <property type="entry name" value="LTXXQ"/>
</dbReference>
<dbReference type="STRING" id="1452487.AVW16_11440"/>
<evidence type="ECO:0000313" key="3">
    <source>
        <dbReference type="Proteomes" id="UP000076625"/>
    </source>
</evidence>
<reference evidence="3" key="1">
    <citation type="submission" date="2016-01" db="EMBL/GenBank/DDBJ databases">
        <title>Draft genome of Chromobacterium sp. F49.</title>
        <authorList>
            <person name="Hong K.W."/>
        </authorList>
    </citation>
    <scope>NUCLEOTIDE SEQUENCE [LARGE SCALE GENOMIC DNA]</scope>
    <source>
        <strain evidence="3">CN10</strain>
    </source>
</reference>
<dbReference type="Proteomes" id="UP000076625">
    <property type="component" value="Unassembled WGS sequence"/>
</dbReference>
<gene>
    <name evidence="2" type="ORF">AVW16_11440</name>
</gene>
<keyword evidence="3" id="KW-1185">Reference proteome</keyword>
<dbReference type="AlphaFoldDB" id="A0A161S9X4"/>
<evidence type="ECO:0008006" key="4">
    <source>
        <dbReference type="Google" id="ProtNLM"/>
    </source>
</evidence>
<evidence type="ECO:0000313" key="2">
    <source>
        <dbReference type="EMBL" id="KZE32493.1"/>
    </source>
</evidence>